<dbReference type="RefSeq" id="WP_146374428.1">
    <property type="nucleotide sequence ID" value="NZ_SJPP01000005.1"/>
</dbReference>
<comment type="caution">
    <text evidence="2">The sequence shown here is derived from an EMBL/GenBank/DDBJ whole genome shotgun (WGS) entry which is preliminary data.</text>
</comment>
<proteinExistence type="predicted"/>
<sequence>MNDITIEVWDATGNKKQSVELPEDAEVNRVIVVLVERMNLPVHSPDGQLMSYKFHHKSSGRQLLDDETLHSAGVKDGDILRLQPEITAGSPGPQQNGVAPVPIDNLGGRIGHFN</sequence>
<gene>
    <name evidence="2" type="ORF">CA54_60420</name>
</gene>
<name>A0A5C6AWP2_9PLAN</name>
<organism evidence="2 3">
    <name type="scientific">Symmachiella macrocystis</name>
    <dbReference type="NCBI Taxonomy" id="2527985"/>
    <lineage>
        <taxon>Bacteria</taxon>
        <taxon>Pseudomonadati</taxon>
        <taxon>Planctomycetota</taxon>
        <taxon>Planctomycetia</taxon>
        <taxon>Planctomycetales</taxon>
        <taxon>Planctomycetaceae</taxon>
        <taxon>Symmachiella</taxon>
    </lineage>
</organism>
<accession>A0A5C6AWP2</accession>
<evidence type="ECO:0000313" key="2">
    <source>
        <dbReference type="EMBL" id="TWU04160.1"/>
    </source>
</evidence>
<dbReference type="Pfam" id="PF08817">
    <property type="entry name" value="YukD"/>
    <property type="match status" value="1"/>
</dbReference>
<evidence type="ECO:0000256" key="1">
    <source>
        <dbReference type="SAM" id="MobiDB-lite"/>
    </source>
</evidence>
<keyword evidence="3" id="KW-1185">Reference proteome</keyword>
<protein>
    <recommendedName>
        <fullName evidence="4">Ubiquitin-like domain-containing protein</fullName>
    </recommendedName>
</protein>
<dbReference type="InterPro" id="IPR029071">
    <property type="entry name" value="Ubiquitin-like_domsf"/>
</dbReference>
<dbReference type="EMBL" id="SJPP01000005">
    <property type="protein sequence ID" value="TWU04160.1"/>
    <property type="molecule type" value="Genomic_DNA"/>
</dbReference>
<evidence type="ECO:0008006" key="4">
    <source>
        <dbReference type="Google" id="ProtNLM"/>
    </source>
</evidence>
<evidence type="ECO:0000313" key="3">
    <source>
        <dbReference type="Proteomes" id="UP000320735"/>
    </source>
</evidence>
<dbReference type="OrthoDB" id="5244162at2"/>
<dbReference type="AlphaFoldDB" id="A0A5C6AWP2"/>
<feature type="region of interest" description="Disordered" evidence="1">
    <location>
        <begin position="84"/>
        <end position="114"/>
    </location>
</feature>
<dbReference type="Gene3D" id="3.10.20.90">
    <property type="entry name" value="Phosphatidylinositol 3-kinase Catalytic Subunit, Chain A, domain 1"/>
    <property type="match status" value="1"/>
</dbReference>
<dbReference type="InterPro" id="IPR024962">
    <property type="entry name" value="YukD-like"/>
</dbReference>
<dbReference type="Proteomes" id="UP000320735">
    <property type="component" value="Unassembled WGS sequence"/>
</dbReference>
<dbReference type="SUPFAM" id="SSF54236">
    <property type="entry name" value="Ubiquitin-like"/>
    <property type="match status" value="1"/>
</dbReference>
<reference evidence="2 3" key="1">
    <citation type="submission" date="2019-02" db="EMBL/GenBank/DDBJ databases">
        <title>Deep-cultivation of Planctomycetes and their phenomic and genomic characterization uncovers novel biology.</title>
        <authorList>
            <person name="Wiegand S."/>
            <person name="Jogler M."/>
            <person name="Boedeker C."/>
            <person name="Pinto D."/>
            <person name="Vollmers J."/>
            <person name="Rivas-Marin E."/>
            <person name="Kohn T."/>
            <person name="Peeters S.H."/>
            <person name="Heuer A."/>
            <person name="Rast P."/>
            <person name="Oberbeckmann S."/>
            <person name="Bunk B."/>
            <person name="Jeske O."/>
            <person name="Meyerdierks A."/>
            <person name="Storesund J.E."/>
            <person name="Kallscheuer N."/>
            <person name="Luecker S."/>
            <person name="Lage O.M."/>
            <person name="Pohl T."/>
            <person name="Merkel B.J."/>
            <person name="Hornburger P."/>
            <person name="Mueller R.-W."/>
            <person name="Bruemmer F."/>
            <person name="Labrenz M."/>
            <person name="Spormann A.M."/>
            <person name="Op Den Camp H."/>
            <person name="Overmann J."/>
            <person name="Amann R."/>
            <person name="Jetten M.S.M."/>
            <person name="Mascher T."/>
            <person name="Medema M.H."/>
            <person name="Devos D.P."/>
            <person name="Kaster A.-K."/>
            <person name="Ovreas L."/>
            <person name="Rohde M."/>
            <person name="Galperin M.Y."/>
            <person name="Jogler C."/>
        </authorList>
    </citation>
    <scope>NUCLEOTIDE SEQUENCE [LARGE SCALE GENOMIC DNA]</scope>
    <source>
        <strain evidence="2 3">CA54</strain>
    </source>
</reference>
<dbReference type="CDD" id="cd17039">
    <property type="entry name" value="Ubl_ubiquitin_like"/>
    <property type="match status" value="1"/>
</dbReference>